<dbReference type="OrthoDB" id="1191041at2759"/>
<dbReference type="PROSITE" id="PS00039">
    <property type="entry name" value="DEAD_ATP_HELICASE"/>
    <property type="match status" value="1"/>
</dbReference>
<evidence type="ECO:0000256" key="8">
    <source>
        <dbReference type="ARBA" id="ARBA00022840"/>
    </source>
</evidence>
<feature type="compositionally biased region" description="Polar residues" evidence="13">
    <location>
        <begin position="816"/>
        <end position="825"/>
    </location>
</feature>
<dbReference type="Gene3D" id="3.40.50.300">
    <property type="entry name" value="P-loop containing nucleotide triphosphate hydrolases"/>
    <property type="match status" value="2"/>
</dbReference>
<organism evidence="17 18">
    <name type="scientific">Glomus cerebriforme</name>
    <dbReference type="NCBI Taxonomy" id="658196"/>
    <lineage>
        <taxon>Eukaryota</taxon>
        <taxon>Fungi</taxon>
        <taxon>Fungi incertae sedis</taxon>
        <taxon>Mucoromycota</taxon>
        <taxon>Glomeromycotina</taxon>
        <taxon>Glomeromycetes</taxon>
        <taxon>Glomerales</taxon>
        <taxon>Glomeraceae</taxon>
        <taxon>Glomus</taxon>
    </lineage>
</organism>
<evidence type="ECO:0000256" key="4">
    <source>
        <dbReference type="ARBA" id="ARBA00012552"/>
    </source>
</evidence>
<dbReference type="GO" id="GO:0005524">
    <property type="term" value="F:ATP binding"/>
    <property type="evidence" value="ECO:0007669"/>
    <property type="project" value="UniProtKB-KW"/>
</dbReference>
<dbReference type="GO" id="GO:0016887">
    <property type="term" value="F:ATP hydrolysis activity"/>
    <property type="evidence" value="ECO:0007669"/>
    <property type="project" value="RHEA"/>
</dbReference>
<keyword evidence="18" id="KW-1185">Reference proteome</keyword>
<dbReference type="PANTHER" id="PTHR47959:SF8">
    <property type="entry name" value="RNA HELICASE"/>
    <property type="match status" value="1"/>
</dbReference>
<evidence type="ECO:0000256" key="13">
    <source>
        <dbReference type="SAM" id="MobiDB-lite"/>
    </source>
</evidence>
<evidence type="ECO:0000259" key="14">
    <source>
        <dbReference type="PROSITE" id="PS51192"/>
    </source>
</evidence>
<dbReference type="Pfam" id="PF00271">
    <property type="entry name" value="Helicase_C"/>
    <property type="match status" value="1"/>
</dbReference>
<reference evidence="17 18" key="1">
    <citation type="submission" date="2018-06" db="EMBL/GenBank/DDBJ databases">
        <title>Comparative genomics reveals the genomic features of Rhizophagus irregularis, R. cerebriforme, R. diaphanum and Gigaspora rosea, and their symbiotic lifestyle signature.</title>
        <authorList>
            <person name="Morin E."/>
            <person name="San Clemente H."/>
            <person name="Chen E.C.H."/>
            <person name="De La Providencia I."/>
            <person name="Hainaut M."/>
            <person name="Kuo A."/>
            <person name="Kohler A."/>
            <person name="Murat C."/>
            <person name="Tang N."/>
            <person name="Roy S."/>
            <person name="Loubradou J."/>
            <person name="Henrissat B."/>
            <person name="Grigoriev I.V."/>
            <person name="Corradi N."/>
            <person name="Roux C."/>
            <person name="Martin F.M."/>
        </authorList>
    </citation>
    <scope>NUCLEOTIDE SEQUENCE [LARGE SCALE GENOMIC DNA]</scope>
    <source>
        <strain evidence="17 18">DAOM 227022</strain>
    </source>
</reference>
<evidence type="ECO:0000256" key="9">
    <source>
        <dbReference type="ARBA" id="ARBA00022884"/>
    </source>
</evidence>
<dbReference type="Pfam" id="PF00270">
    <property type="entry name" value="DEAD"/>
    <property type="match status" value="1"/>
</dbReference>
<dbReference type="InterPro" id="IPR012541">
    <property type="entry name" value="DBP10_C"/>
</dbReference>
<feature type="region of interest" description="Disordered" evidence="13">
    <location>
        <begin position="1"/>
        <end position="27"/>
    </location>
</feature>
<keyword evidence="8" id="KW-0067">ATP-binding</keyword>
<keyword evidence="5" id="KW-0547">Nucleotide-binding</keyword>
<name>A0A397SF00_9GLOM</name>
<evidence type="ECO:0000313" key="18">
    <source>
        <dbReference type="Proteomes" id="UP000265703"/>
    </source>
</evidence>
<dbReference type="SMART" id="SM01123">
    <property type="entry name" value="DBP10CT"/>
    <property type="match status" value="1"/>
</dbReference>
<dbReference type="InterPro" id="IPR014001">
    <property type="entry name" value="Helicase_ATP-bd"/>
</dbReference>
<dbReference type="InterPro" id="IPR050079">
    <property type="entry name" value="DEAD_box_RNA_helicase"/>
</dbReference>
<dbReference type="InterPro" id="IPR033517">
    <property type="entry name" value="DDX54/DBP10_DEAD-box_helicase"/>
</dbReference>
<dbReference type="CDD" id="cd18787">
    <property type="entry name" value="SF2_C_DEAD"/>
    <property type="match status" value="1"/>
</dbReference>
<dbReference type="PROSITE" id="PS51195">
    <property type="entry name" value="Q_MOTIF"/>
    <property type="match status" value="1"/>
</dbReference>
<feature type="domain" description="Helicase ATP-binding" evidence="14">
    <location>
        <begin position="94"/>
        <end position="266"/>
    </location>
</feature>
<dbReference type="SUPFAM" id="SSF52540">
    <property type="entry name" value="P-loop containing nucleoside triphosphate hydrolases"/>
    <property type="match status" value="2"/>
</dbReference>
<gene>
    <name evidence="17" type="ORF">C1645_831751</name>
</gene>
<dbReference type="PANTHER" id="PTHR47959">
    <property type="entry name" value="ATP-DEPENDENT RNA HELICASE RHLE-RELATED"/>
    <property type="match status" value="1"/>
</dbReference>
<evidence type="ECO:0000256" key="11">
    <source>
        <dbReference type="ARBA" id="ARBA00047984"/>
    </source>
</evidence>
<keyword evidence="6 17" id="KW-0378">Hydrolase</keyword>
<keyword evidence="7" id="KW-0347">Helicase</keyword>
<evidence type="ECO:0000256" key="6">
    <source>
        <dbReference type="ARBA" id="ARBA00022801"/>
    </source>
</evidence>
<dbReference type="SMART" id="SM00490">
    <property type="entry name" value="HELICc"/>
    <property type="match status" value="1"/>
</dbReference>
<dbReference type="PROSITE" id="PS51194">
    <property type="entry name" value="HELICASE_CTER"/>
    <property type="match status" value="1"/>
</dbReference>
<dbReference type="InterPro" id="IPR011545">
    <property type="entry name" value="DEAD/DEAH_box_helicase_dom"/>
</dbReference>
<protein>
    <recommendedName>
        <fullName evidence="4">RNA helicase</fullName>
        <ecNumber evidence="4">3.6.4.13</ecNumber>
    </recommendedName>
</protein>
<dbReference type="AlphaFoldDB" id="A0A397SF00"/>
<feature type="region of interest" description="Disordered" evidence="13">
    <location>
        <begin position="816"/>
        <end position="870"/>
    </location>
</feature>
<dbReference type="PROSITE" id="PS51192">
    <property type="entry name" value="HELICASE_ATP_BIND_1"/>
    <property type="match status" value="1"/>
</dbReference>
<dbReference type="InterPro" id="IPR014014">
    <property type="entry name" value="RNA_helicase_DEAD_Q_motif"/>
</dbReference>
<feature type="short sequence motif" description="Q motif" evidence="12">
    <location>
        <begin position="63"/>
        <end position="91"/>
    </location>
</feature>
<dbReference type="Pfam" id="PF08147">
    <property type="entry name" value="DBP10CT"/>
    <property type="match status" value="1"/>
</dbReference>
<accession>A0A397SF00</accession>
<dbReference type="InterPro" id="IPR000629">
    <property type="entry name" value="RNA-helicase_DEAD-box_CS"/>
</dbReference>
<feature type="compositionally biased region" description="Basic residues" evidence="13">
    <location>
        <begin position="847"/>
        <end position="870"/>
    </location>
</feature>
<evidence type="ECO:0000256" key="7">
    <source>
        <dbReference type="ARBA" id="ARBA00022806"/>
    </source>
</evidence>
<evidence type="ECO:0000256" key="1">
    <source>
        <dbReference type="ARBA" id="ARBA00003706"/>
    </source>
</evidence>
<dbReference type="InterPro" id="IPR027417">
    <property type="entry name" value="P-loop_NTPase"/>
</dbReference>
<evidence type="ECO:0000256" key="2">
    <source>
        <dbReference type="ARBA" id="ARBA00004604"/>
    </source>
</evidence>
<dbReference type="EMBL" id="QKYT01000468">
    <property type="protein sequence ID" value="RIA84803.1"/>
    <property type="molecule type" value="Genomic_DNA"/>
</dbReference>
<dbReference type="SMART" id="SM00487">
    <property type="entry name" value="DEXDc"/>
    <property type="match status" value="1"/>
</dbReference>
<dbReference type="Proteomes" id="UP000265703">
    <property type="component" value="Unassembled WGS sequence"/>
</dbReference>
<keyword evidence="9" id="KW-0694">RNA-binding</keyword>
<sequence>MKEKVSKESLLKKTDSDQEKDSDNNVDIFSSLTKDDEEEVFEEEAAFISKQLQAKNRKKKKSGGFQSMGLSFPVYKAIFHKGFKVPTPIQRKTIPLIMDGNDVVAMARTGSGKTAAFLIPMLEKLKSHSAKVGARAIILSPSRELALQTQKVCKEFAKYTDLRTCIVVGGDNLEDQFAMIAGNPDIVIATPGRLLHLIVEMDMELKSVEYIVFDEADRLFELGFSVQLHEILHRLPQSRQTMLFSATLPQSLVDFAKAGLQDPTLVRLDVDSKISTDLEMAFFSVKQSEKEAALLYILREIIKVPTNLNLTNDVKPKSNKKKSNSKNPSHDLLSHQTIIFVSTKHHVEYITNLLNVAGYQTSYIYGSLDQTARKIQINDFRTGQTNLLVVTDVAARGIDIPILENVVNYDFVSSSKIFVHRVGRTARAGRKGWAYSLIAPEELPHLLDLQLFLGRRLVIGSTANSQPDYTSDIILGCFPTDSLDMNLEWVKNKLAEMSNIETLNNVAKNGYKQYCKSRSSASSESYKRAKEITALENYTDVHFLFADKIGEKEKDRRNLISSISSFRPHETIFEIGNRGNKKTSLAAQCMRQRRGNISKVVEGNKPIVPNNTLNLSNSINSTQLSNLDDEKNEKPVIKDQKKRKVDDDNFEISKKQKNDRFRDEEFYIPHFQKDANTEKGYSVNQGMSFAEESKKALIETQADEHIPQLNKVKALRWDSKKKNFVRGTNIGSDNKKLITTESGIKIPATYKSGRFKEWQQQNKLQIPRMGEKELPTANINVKQYRHNKITAPKPLDPLSKDYEKKIKKTSKAVNANDQEQNFSLSSKKKHANKKYNNELKTADQIRKQRKLKEKRKAKNARASRKGKSKK</sequence>
<dbReference type="STRING" id="658196.A0A397SF00"/>
<feature type="compositionally biased region" description="Basic and acidic residues" evidence="13">
    <location>
        <begin position="835"/>
        <end position="846"/>
    </location>
</feature>
<dbReference type="EC" id="3.6.4.13" evidence="4"/>
<feature type="domain" description="Helicase C-terminal" evidence="15">
    <location>
        <begin position="327"/>
        <end position="474"/>
    </location>
</feature>
<evidence type="ECO:0000256" key="3">
    <source>
        <dbReference type="ARBA" id="ARBA00010379"/>
    </source>
</evidence>
<evidence type="ECO:0000256" key="12">
    <source>
        <dbReference type="PROSITE-ProRule" id="PRU00552"/>
    </source>
</evidence>
<evidence type="ECO:0000256" key="10">
    <source>
        <dbReference type="ARBA" id="ARBA00023242"/>
    </source>
</evidence>
<keyword evidence="10" id="KW-0539">Nucleus</keyword>
<proteinExistence type="inferred from homology"/>
<dbReference type="FunFam" id="3.40.50.300:FF:000865">
    <property type="entry name" value="ATP-dependent RNA helicase DDX54"/>
    <property type="match status" value="1"/>
</dbReference>
<comment type="subcellular location">
    <subcellularLocation>
        <location evidence="2">Nucleus</location>
        <location evidence="2">Nucleolus</location>
    </subcellularLocation>
</comment>
<evidence type="ECO:0000313" key="17">
    <source>
        <dbReference type="EMBL" id="RIA84803.1"/>
    </source>
</evidence>
<dbReference type="GO" id="GO:0005829">
    <property type="term" value="C:cytosol"/>
    <property type="evidence" value="ECO:0007669"/>
    <property type="project" value="TreeGrafter"/>
</dbReference>
<comment type="similarity">
    <text evidence="3">Belongs to the DEAD box helicase family. DDX54/DBP10 subfamily.</text>
</comment>
<dbReference type="GO" id="GO:0003724">
    <property type="term" value="F:RNA helicase activity"/>
    <property type="evidence" value="ECO:0007669"/>
    <property type="project" value="UniProtKB-EC"/>
</dbReference>
<comment type="catalytic activity">
    <reaction evidence="11">
        <text>ATP + H2O = ADP + phosphate + H(+)</text>
        <dbReference type="Rhea" id="RHEA:13065"/>
        <dbReference type="ChEBI" id="CHEBI:15377"/>
        <dbReference type="ChEBI" id="CHEBI:15378"/>
        <dbReference type="ChEBI" id="CHEBI:30616"/>
        <dbReference type="ChEBI" id="CHEBI:43474"/>
        <dbReference type="ChEBI" id="CHEBI:456216"/>
        <dbReference type="EC" id="3.6.4.13"/>
    </reaction>
</comment>
<evidence type="ECO:0000259" key="15">
    <source>
        <dbReference type="PROSITE" id="PS51194"/>
    </source>
</evidence>
<dbReference type="GO" id="GO:0005730">
    <property type="term" value="C:nucleolus"/>
    <property type="evidence" value="ECO:0007669"/>
    <property type="project" value="UniProtKB-SubCell"/>
</dbReference>
<dbReference type="GO" id="GO:0003723">
    <property type="term" value="F:RNA binding"/>
    <property type="evidence" value="ECO:0007669"/>
    <property type="project" value="UniProtKB-KW"/>
</dbReference>
<feature type="compositionally biased region" description="Basic and acidic residues" evidence="13">
    <location>
        <begin position="1"/>
        <end position="23"/>
    </location>
</feature>
<dbReference type="CDD" id="cd17959">
    <property type="entry name" value="DEADc_DDX54"/>
    <property type="match status" value="1"/>
</dbReference>
<evidence type="ECO:0000256" key="5">
    <source>
        <dbReference type="ARBA" id="ARBA00022741"/>
    </source>
</evidence>
<dbReference type="InterPro" id="IPR001650">
    <property type="entry name" value="Helicase_C-like"/>
</dbReference>
<feature type="domain" description="DEAD-box RNA helicase Q" evidence="16">
    <location>
        <begin position="63"/>
        <end position="91"/>
    </location>
</feature>
<evidence type="ECO:0000259" key="16">
    <source>
        <dbReference type="PROSITE" id="PS51195"/>
    </source>
</evidence>
<comment type="caution">
    <text evidence="17">The sequence shown here is derived from an EMBL/GenBank/DDBJ whole genome shotgun (WGS) entry which is preliminary data.</text>
</comment>
<comment type="function">
    <text evidence="1">ATP-binding RNA helicase involved in the biogenesis of 60S ribosomal subunits and is required for the normal formation of 25S and 5.8S rRNAs.</text>
</comment>